<reference evidence="7 8" key="1">
    <citation type="journal article" date="2011" name="J. Bacteriol.">
        <title>Genome sequence of the mercury-methylating and pleomorphic Desulfovibrio africanus Strain Walvis Bay.</title>
        <authorList>
            <person name="Brown S.D."/>
            <person name="Wall J.D."/>
            <person name="Kucken A.M."/>
            <person name="Gilmour C.C."/>
            <person name="Podar M."/>
            <person name="Brandt C.C."/>
            <person name="Teshima H."/>
            <person name="Detter J.C."/>
            <person name="Han C.S."/>
            <person name="Land M.L."/>
            <person name="Lucas S."/>
            <person name="Han J."/>
            <person name="Pennacchio L."/>
            <person name="Nolan M."/>
            <person name="Pitluck S."/>
            <person name="Woyke T."/>
            <person name="Goodwin L."/>
            <person name="Palumbo A.V."/>
            <person name="Elias D.A."/>
        </authorList>
    </citation>
    <scope>NUCLEOTIDE SEQUENCE [LARGE SCALE GENOMIC DNA]</scope>
    <source>
        <strain evidence="7 8">Walvis Bay</strain>
    </source>
</reference>
<evidence type="ECO:0000259" key="6">
    <source>
        <dbReference type="Pfam" id="PF04932"/>
    </source>
</evidence>
<comment type="subcellular location">
    <subcellularLocation>
        <location evidence="1">Membrane</location>
        <topology evidence="1">Multi-pass membrane protein</topology>
    </subcellularLocation>
</comment>
<evidence type="ECO:0000256" key="4">
    <source>
        <dbReference type="ARBA" id="ARBA00023136"/>
    </source>
</evidence>
<dbReference type="Pfam" id="PF04932">
    <property type="entry name" value="Wzy_C"/>
    <property type="match status" value="1"/>
</dbReference>
<protein>
    <submittedName>
        <fullName evidence="7">O-antigen polymerase</fullName>
    </submittedName>
</protein>
<evidence type="ECO:0000256" key="2">
    <source>
        <dbReference type="ARBA" id="ARBA00022692"/>
    </source>
</evidence>
<dbReference type="STRING" id="690850.Desaf_2435"/>
<feature type="transmembrane region" description="Helical" evidence="5">
    <location>
        <begin position="24"/>
        <end position="43"/>
    </location>
</feature>
<dbReference type="RefSeq" id="WP_014260458.1">
    <property type="nucleotide sequence ID" value="NC_016629.1"/>
</dbReference>
<accession>F3YYK4</accession>
<feature type="domain" description="O-antigen ligase-related" evidence="6">
    <location>
        <begin position="218"/>
        <end position="346"/>
    </location>
</feature>
<evidence type="ECO:0000313" key="8">
    <source>
        <dbReference type="Proteomes" id="UP000007844"/>
    </source>
</evidence>
<organism evidence="7 8">
    <name type="scientific">Desulfocurvibacter africanus subsp. africanus str. Walvis Bay</name>
    <dbReference type="NCBI Taxonomy" id="690850"/>
    <lineage>
        <taxon>Bacteria</taxon>
        <taxon>Pseudomonadati</taxon>
        <taxon>Thermodesulfobacteriota</taxon>
        <taxon>Desulfovibrionia</taxon>
        <taxon>Desulfovibrionales</taxon>
        <taxon>Desulfovibrionaceae</taxon>
        <taxon>Desulfocurvibacter</taxon>
    </lineage>
</organism>
<dbReference type="EMBL" id="CP003221">
    <property type="protein sequence ID" value="EGJ50758.1"/>
    <property type="molecule type" value="Genomic_DNA"/>
</dbReference>
<dbReference type="InterPro" id="IPR051533">
    <property type="entry name" value="WaaL-like"/>
</dbReference>
<keyword evidence="2 5" id="KW-0812">Transmembrane</keyword>
<feature type="transmembrane region" description="Helical" evidence="5">
    <location>
        <begin position="132"/>
        <end position="152"/>
    </location>
</feature>
<proteinExistence type="predicted"/>
<gene>
    <name evidence="7" type="ORF">Desaf_2435</name>
</gene>
<feature type="transmembrane region" description="Helical" evidence="5">
    <location>
        <begin position="205"/>
        <end position="223"/>
    </location>
</feature>
<keyword evidence="3 5" id="KW-1133">Transmembrane helix</keyword>
<dbReference type="InterPro" id="IPR007016">
    <property type="entry name" value="O-antigen_ligase-rel_domated"/>
</dbReference>
<feature type="transmembrane region" description="Helical" evidence="5">
    <location>
        <begin position="49"/>
        <end position="66"/>
    </location>
</feature>
<feature type="transmembrane region" description="Helical" evidence="5">
    <location>
        <begin position="373"/>
        <end position="394"/>
    </location>
</feature>
<dbReference type="eggNOG" id="COG3307">
    <property type="taxonomic scope" value="Bacteria"/>
</dbReference>
<name>F3YYK4_DESAF</name>
<feature type="transmembrane region" description="Helical" evidence="5">
    <location>
        <begin position="330"/>
        <end position="353"/>
    </location>
</feature>
<dbReference type="PANTHER" id="PTHR37422">
    <property type="entry name" value="TEICHURONIC ACID BIOSYNTHESIS PROTEIN TUAE"/>
    <property type="match status" value="1"/>
</dbReference>
<evidence type="ECO:0000256" key="5">
    <source>
        <dbReference type="SAM" id="Phobius"/>
    </source>
</evidence>
<dbReference type="KEGG" id="daf:Desaf_2435"/>
<keyword evidence="8" id="KW-1185">Reference proteome</keyword>
<feature type="transmembrane region" description="Helical" evidence="5">
    <location>
        <begin position="229"/>
        <end position="246"/>
    </location>
</feature>
<dbReference type="Proteomes" id="UP000007844">
    <property type="component" value="Chromosome"/>
</dbReference>
<feature type="transmembrane region" description="Helical" evidence="5">
    <location>
        <begin position="78"/>
        <end position="96"/>
    </location>
</feature>
<dbReference type="HOGENOM" id="CLU_616400_0_0_7"/>
<dbReference type="AlphaFoldDB" id="F3YYK4"/>
<dbReference type="GO" id="GO:0016020">
    <property type="term" value="C:membrane"/>
    <property type="evidence" value="ECO:0007669"/>
    <property type="project" value="UniProtKB-SubCell"/>
</dbReference>
<feature type="transmembrane region" description="Helical" evidence="5">
    <location>
        <begin position="400"/>
        <end position="420"/>
    </location>
</feature>
<sequence>MVRIGEDTIALCSKAINRINIARYAYNLLWLGAGIFMLFLPLGRSFRETGALLALVGLILYYCGDYRSSNLKRFGGMIWPYVLLLGLIIFKCFHTIDLEGGLDTLWSVSYRSFPFFFVGIELARGKQKLKMLAFLFAVMSCYEGLDGVYQYVTGVDLFRGEPIRKLYADSFRLTGSFARVGNVLSISLVIGMGLFYVLPRDWPRWRSWLVTALVLAPGMYLLIFTRTRSSYVGFAVALLLLWVLHRGFDWKKILLPLAVGFGLAFFGPQRVTFSQVLKDGRITDLWPFAIEVFKNWPILGSGVDTYNPAFRSLGLVPSQDSITIPHPHNIYLQFLAETGVIGFATLLLFLMVYSLWFLKRIAGGLRQGQDKEYWGLLSFFGCAYMGYMATAISAHSFFRVWWLGLSMLVLGVTLGGCVWAEREKDEVRFVRSGDS</sequence>
<evidence type="ECO:0000256" key="1">
    <source>
        <dbReference type="ARBA" id="ARBA00004141"/>
    </source>
</evidence>
<keyword evidence="4 5" id="KW-0472">Membrane</keyword>
<evidence type="ECO:0000256" key="3">
    <source>
        <dbReference type="ARBA" id="ARBA00022989"/>
    </source>
</evidence>
<evidence type="ECO:0000313" key="7">
    <source>
        <dbReference type="EMBL" id="EGJ50758.1"/>
    </source>
</evidence>
<feature type="transmembrane region" description="Helical" evidence="5">
    <location>
        <begin position="177"/>
        <end position="198"/>
    </location>
</feature>
<dbReference type="PANTHER" id="PTHR37422:SF13">
    <property type="entry name" value="LIPOPOLYSACCHARIDE BIOSYNTHESIS PROTEIN PA4999-RELATED"/>
    <property type="match status" value="1"/>
</dbReference>